<accession>A0A6A6X0S9</accession>
<feature type="compositionally biased region" description="Low complexity" evidence="1">
    <location>
        <begin position="369"/>
        <end position="384"/>
    </location>
</feature>
<gene>
    <name evidence="2" type="ORF">K505DRAFT_365327</name>
</gene>
<name>A0A6A6X0S9_9PLEO</name>
<feature type="region of interest" description="Disordered" evidence="1">
    <location>
        <begin position="420"/>
        <end position="449"/>
    </location>
</feature>
<dbReference type="AlphaFoldDB" id="A0A6A6X0S9"/>
<feature type="region of interest" description="Disordered" evidence="1">
    <location>
        <begin position="157"/>
        <end position="177"/>
    </location>
</feature>
<sequence length="664" mass="72761">MTIPTTSIVKMLHPRVLDLQWIVADLLPFLRYAFSSTHPYGYDYMPHVQSASKSVAHDANASAADLHDNSLENPPRDPPNAQSLQDEGLQFERVYLAVMHRHSNVSPDILDLVENVDGLTKFLIERAMKLGPYKLLGRSDQGSKLWIEAERKMMKNHQGNMPPPPASHQDNMPPPSIPPSDEVIDPRLLIAQPGDFTSPFLSQTLTLLEDQCYRGTYYLREQARLKIAPGPHNWHPQLHVPVLPSQPNQTFGYQSPNTAVQHTTNGMHQATNNQAGIPNPSKMHNDHRHDTIPCQAPPLHNYPPTQVQPMHSPVRFNSRPAQYGVNPQPGQGFLPSWAQMQYVAIQPVHAKVPDQRPQRNGHDPVLHRPSPQSQLPSSSAFSDSHYTDANQQQAAEIIARNEARKKSSGKYGLNSAQLQYPSFPTYTHPSPAEHPQPSFPSNEAKQLTSPQRYQANLSQKGTIPGKREAQKKATLGLRKIAPKQCGPVKAPVFSQPSSAFPPPANQYSGPNSSPASSLPSDAYQRVHESVANMYIDGSPRVGRNQMGSLPGLPGSSIPALFENPVPLVVPGLRAPIDPTHTGQVGEQALPSSSGGMPYQVPVANMIGTVEATAGGQAQHGPQMHMGLLTTTSSSLGTAFRVSTRDQVGGQTPKDRDDRGERMEE</sequence>
<reference evidence="2" key="1">
    <citation type="journal article" date="2020" name="Stud. Mycol.">
        <title>101 Dothideomycetes genomes: a test case for predicting lifestyles and emergence of pathogens.</title>
        <authorList>
            <person name="Haridas S."/>
            <person name="Albert R."/>
            <person name="Binder M."/>
            <person name="Bloem J."/>
            <person name="Labutti K."/>
            <person name="Salamov A."/>
            <person name="Andreopoulos B."/>
            <person name="Baker S."/>
            <person name="Barry K."/>
            <person name="Bills G."/>
            <person name="Bluhm B."/>
            <person name="Cannon C."/>
            <person name="Castanera R."/>
            <person name="Culley D."/>
            <person name="Daum C."/>
            <person name="Ezra D."/>
            <person name="Gonzalez J."/>
            <person name="Henrissat B."/>
            <person name="Kuo A."/>
            <person name="Liang C."/>
            <person name="Lipzen A."/>
            <person name="Lutzoni F."/>
            <person name="Magnuson J."/>
            <person name="Mondo S."/>
            <person name="Nolan M."/>
            <person name="Ohm R."/>
            <person name="Pangilinan J."/>
            <person name="Park H.-J."/>
            <person name="Ramirez L."/>
            <person name="Alfaro M."/>
            <person name="Sun H."/>
            <person name="Tritt A."/>
            <person name="Yoshinaga Y."/>
            <person name="Zwiers L.-H."/>
            <person name="Turgeon B."/>
            <person name="Goodwin S."/>
            <person name="Spatafora J."/>
            <person name="Crous P."/>
            <person name="Grigoriev I."/>
        </authorList>
    </citation>
    <scope>NUCLEOTIDE SEQUENCE</scope>
    <source>
        <strain evidence="2">CBS 109.77</strain>
    </source>
</reference>
<feature type="compositionally biased region" description="Pro residues" evidence="1">
    <location>
        <begin position="161"/>
        <end position="177"/>
    </location>
</feature>
<feature type="region of interest" description="Disordered" evidence="1">
    <location>
        <begin position="487"/>
        <end position="521"/>
    </location>
</feature>
<dbReference type="Proteomes" id="UP000799757">
    <property type="component" value="Unassembled WGS sequence"/>
</dbReference>
<keyword evidence="3" id="KW-1185">Reference proteome</keyword>
<feature type="compositionally biased region" description="Polar residues" evidence="1">
    <location>
        <begin position="505"/>
        <end position="519"/>
    </location>
</feature>
<feature type="region of interest" description="Disordered" evidence="1">
    <location>
        <begin position="353"/>
        <end position="392"/>
    </location>
</feature>
<feature type="compositionally biased region" description="Basic and acidic residues" evidence="1">
    <location>
        <begin position="353"/>
        <end position="366"/>
    </location>
</feature>
<dbReference type="OrthoDB" id="3794927at2759"/>
<proteinExistence type="predicted"/>
<feature type="compositionally biased region" description="Basic and acidic residues" evidence="1">
    <location>
        <begin position="652"/>
        <end position="664"/>
    </location>
</feature>
<evidence type="ECO:0000256" key="1">
    <source>
        <dbReference type="SAM" id="MobiDB-lite"/>
    </source>
</evidence>
<feature type="region of interest" description="Disordered" evidence="1">
    <location>
        <begin position="56"/>
        <end position="83"/>
    </location>
</feature>
<organism evidence="2 3">
    <name type="scientific">Melanomma pulvis-pyrius CBS 109.77</name>
    <dbReference type="NCBI Taxonomy" id="1314802"/>
    <lineage>
        <taxon>Eukaryota</taxon>
        <taxon>Fungi</taxon>
        <taxon>Dikarya</taxon>
        <taxon>Ascomycota</taxon>
        <taxon>Pezizomycotina</taxon>
        <taxon>Dothideomycetes</taxon>
        <taxon>Pleosporomycetidae</taxon>
        <taxon>Pleosporales</taxon>
        <taxon>Melanommataceae</taxon>
        <taxon>Melanomma</taxon>
    </lineage>
</organism>
<protein>
    <submittedName>
        <fullName evidence="2">Uncharacterized protein</fullName>
    </submittedName>
</protein>
<feature type="region of interest" description="Disordered" evidence="1">
    <location>
        <begin position="636"/>
        <end position="664"/>
    </location>
</feature>
<dbReference type="EMBL" id="MU002115">
    <property type="protein sequence ID" value="KAF2789763.1"/>
    <property type="molecule type" value="Genomic_DNA"/>
</dbReference>
<evidence type="ECO:0000313" key="3">
    <source>
        <dbReference type="Proteomes" id="UP000799757"/>
    </source>
</evidence>
<evidence type="ECO:0000313" key="2">
    <source>
        <dbReference type="EMBL" id="KAF2789763.1"/>
    </source>
</evidence>
<feature type="compositionally biased region" description="Polar residues" evidence="1">
    <location>
        <begin position="439"/>
        <end position="449"/>
    </location>
</feature>